<comment type="similarity">
    <text evidence="1">In the C-terminal section; belongs to the transposase 35 family.</text>
</comment>
<evidence type="ECO:0000259" key="5">
    <source>
        <dbReference type="Pfam" id="PF01385"/>
    </source>
</evidence>
<feature type="domain" description="Cas12f1-like TNB" evidence="6">
    <location>
        <begin position="253"/>
        <end position="324"/>
    </location>
</feature>
<organism evidence="7">
    <name type="scientific">Thermosporothrix sp. COM3</name>
    <dbReference type="NCBI Taxonomy" id="2490863"/>
    <lineage>
        <taxon>Bacteria</taxon>
        <taxon>Bacillati</taxon>
        <taxon>Chloroflexota</taxon>
        <taxon>Ktedonobacteria</taxon>
        <taxon>Ktedonobacterales</taxon>
        <taxon>Thermosporotrichaceae</taxon>
        <taxon>Thermosporothrix</taxon>
    </lineage>
</organism>
<dbReference type="InterPro" id="IPR001959">
    <property type="entry name" value="Transposase"/>
</dbReference>
<protein>
    <submittedName>
        <fullName evidence="7">Transposase</fullName>
    </submittedName>
</protein>
<name>A0A455SGJ2_9CHLR</name>
<dbReference type="AlphaFoldDB" id="A0A455SGJ2"/>
<evidence type="ECO:0000259" key="6">
    <source>
        <dbReference type="Pfam" id="PF07282"/>
    </source>
</evidence>
<accession>A0A455SGJ2</accession>
<dbReference type="GO" id="GO:0032196">
    <property type="term" value="P:transposition"/>
    <property type="evidence" value="ECO:0007669"/>
    <property type="project" value="UniProtKB-KW"/>
</dbReference>
<dbReference type="GO" id="GO:0003677">
    <property type="term" value="F:DNA binding"/>
    <property type="evidence" value="ECO:0007669"/>
    <property type="project" value="UniProtKB-KW"/>
</dbReference>
<evidence type="ECO:0000256" key="3">
    <source>
        <dbReference type="ARBA" id="ARBA00023125"/>
    </source>
</evidence>
<dbReference type="NCBIfam" id="NF040570">
    <property type="entry name" value="guided_TnpB"/>
    <property type="match status" value="1"/>
</dbReference>
<evidence type="ECO:0000256" key="1">
    <source>
        <dbReference type="ARBA" id="ARBA00008761"/>
    </source>
</evidence>
<dbReference type="EMBL" id="AP019376">
    <property type="protein sequence ID" value="BBH85255.1"/>
    <property type="molecule type" value="Genomic_DNA"/>
</dbReference>
<gene>
    <name evidence="7" type="ORF">KTC_00060</name>
</gene>
<dbReference type="Pfam" id="PF07282">
    <property type="entry name" value="Cas12f1-like_TNB"/>
    <property type="match status" value="1"/>
</dbReference>
<proteinExistence type="inferred from homology"/>
<keyword evidence="2" id="KW-0815">Transposition</keyword>
<keyword evidence="4" id="KW-0233">DNA recombination</keyword>
<dbReference type="InterPro" id="IPR010095">
    <property type="entry name" value="Cas12f1-like_TNB"/>
</dbReference>
<evidence type="ECO:0000256" key="4">
    <source>
        <dbReference type="ARBA" id="ARBA00023172"/>
    </source>
</evidence>
<dbReference type="Pfam" id="PF01385">
    <property type="entry name" value="OrfB_IS605"/>
    <property type="match status" value="1"/>
</dbReference>
<reference evidence="7" key="1">
    <citation type="submission" date="2018-12" db="EMBL/GenBank/DDBJ databases">
        <title>Novel natural products biosynthetic potential of the class Ktedonobacteria.</title>
        <authorList>
            <person name="Zheng Y."/>
            <person name="Saitou A."/>
            <person name="Wang C.M."/>
            <person name="Toyoda A."/>
            <person name="Minakuchi Y."/>
            <person name="Sekiguchi Y."/>
            <person name="Ueda K."/>
            <person name="Takano H."/>
            <person name="Sakai Y."/>
            <person name="Yokota A."/>
            <person name="Yabe S."/>
        </authorList>
    </citation>
    <scope>NUCLEOTIDE SEQUENCE</scope>
    <source>
        <strain evidence="7">COM3</strain>
    </source>
</reference>
<dbReference type="GO" id="GO:0006310">
    <property type="term" value="P:DNA recombination"/>
    <property type="evidence" value="ECO:0007669"/>
    <property type="project" value="UniProtKB-KW"/>
</dbReference>
<feature type="domain" description="Probable transposase IS891/IS1136/IS1341" evidence="5">
    <location>
        <begin position="119"/>
        <end position="231"/>
    </location>
</feature>
<sequence length="350" mass="39936">MNYAAIFHQIKTHEAYQALPRKVSNDVLRLLDKNWKSFFKAMKAWKEDPSKFLGRPKLPKYKEKDGRNILVYDIQALSKPSLKRGMVVPSQLGILIETKQQNVVQVRIVPRGNHYVVEVVYEKEEAQANVDPALVAAIDIGLDHLAALTSNKPGFRPRLVNGRPLKSINQYYNKRRAELQSKLGNRGTSPRLERLTDKRTRKINHYLHTQSHRIIEHLVEEGIGTLVIGKNPNWKQEINLGKRTNQNFVSIPHARFIEMLSYKAKLVGIRVIVAEESHTSKCSFLDLEPICHHEHYVGKRVKRGLFRASNGRRIHADVNGSYNILRKAIPNSFGQGIEGVAVRPVGLPTY</sequence>
<dbReference type="NCBIfam" id="TIGR01766">
    <property type="entry name" value="IS200/IS605 family accessory protein TnpB-like domain"/>
    <property type="match status" value="1"/>
</dbReference>
<evidence type="ECO:0000256" key="2">
    <source>
        <dbReference type="ARBA" id="ARBA00022578"/>
    </source>
</evidence>
<evidence type="ECO:0000313" key="7">
    <source>
        <dbReference type="EMBL" id="BBH85255.1"/>
    </source>
</evidence>
<keyword evidence="3" id="KW-0238">DNA-binding</keyword>